<proteinExistence type="predicted"/>
<dbReference type="RefSeq" id="WP_055660771.1">
    <property type="nucleotide sequence ID" value="NZ_CXST01000004.1"/>
</dbReference>
<keyword evidence="1" id="KW-0418">Kinase</keyword>
<reference evidence="2" key="1">
    <citation type="submission" date="2015-07" db="EMBL/GenBank/DDBJ databases">
        <authorList>
            <person name="Rodrigo-Torres Lidia"/>
            <person name="Arahal R.David."/>
        </authorList>
    </citation>
    <scope>NUCLEOTIDE SEQUENCE [LARGE SCALE GENOMIC DNA]</scope>
    <source>
        <strain evidence="2">CECT 4801</strain>
    </source>
</reference>
<name>A0A0M6YAI8_9HYPH</name>
<organism evidence="1 2">
    <name type="scientific">Roseibium aggregatum</name>
    <dbReference type="NCBI Taxonomy" id="187304"/>
    <lineage>
        <taxon>Bacteria</taxon>
        <taxon>Pseudomonadati</taxon>
        <taxon>Pseudomonadota</taxon>
        <taxon>Alphaproteobacteria</taxon>
        <taxon>Hyphomicrobiales</taxon>
        <taxon>Stappiaceae</taxon>
        <taxon>Roseibium</taxon>
    </lineage>
</organism>
<gene>
    <name evidence="1" type="primary">rnk_2</name>
    <name evidence="1" type="ORF">LAL4801_05193</name>
</gene>
<dbReference type="OrthoDB" id="7873913at2"/>
<dbReference type="GO" id="GO:0003677">
    <property type="term" value="F:DNA binding"/>
    <property type="evidence" value="ECO:0007669"/>
    <property type="project" value="InterPro"/>
</dbReference>
<dbReference type="Gene3D" id="3.10.50.30">
    <property type="entry name" value="Transcription elongation factor, GreA/GreB, C-terminal domain"/>
    <property type="match status" value="1"/>
</dbReference>
<sequence>MREPKQFIFTNKDYATLTRMVSQCPRTNTPFVSLLRRKLAQAHVVPSSEIPVNVVTMNSRVTFQVDDHAPDTRVVIPDEADSLVGLTLPITTTTGMALLGMSEKQSMELAGLGRQSRTLTVIGVAYQPEAMGGVRLDVPHGPISARRQGRPFLHLVHSSDEDPESNLVHLHR</sequence>
<dbReference type="EMBL" id="CXST01000004">
    <property type="protein sequence ID" value="CTQ46734.1"/>
    <property type="molecule type" value="Genomic_DNA"/>
</dbReference>
<evidence type="ECO:0000313" key="1">
    <source>
        <dbReference type="EMBL" id="CTQ46734.1"/>
    </source>
</evidence>
<dbReference type="GO" id="GO:0016301">
    <property type="term" value="F:kinase activity"/>
    <property type="evidence" value="ECO:0007669"/>
    <property type="project" value="UniProtKB-KW"/>
</dbReference>
<accession>A0A0M6YAI8</accession>
<evidence type="ECO:0000313" key="2">
    <source>
        <dbReference type="Proteomes" id="UP000048926"/>
    </source>
</evidence>
<dbReference type="Proteomes" id="UP000048926">
    <property type="component" value="Unassembled WGS sequence"/>
</dbReference>
<keyword evidence="2" id="KW-1185">Reference proteome</keyword>
<protein>
    <submittedName>
        <fullName evidence="1">Regulator of nucleoside diphosphate kinase</fullName>
    </submittedName>
</protein>
<dbReference type="AlphaFoldDB" id="A0A0M6YAI8"/>
<dbReference type="InterPro" id="IPR036953">
    <property type="entry name" value="GreA/GreB_C_sf"/>
</dbReference>
<keyword evidence="1" id="KW-0808">Transferase</keyword>
<dbReference type="GO" id="GO:0032784">
    <property type="term" value="P:regulation of DNA-templated transcription elongation"/>
    <property type="evidence" value="ECO:0007669"/>
    <property type="project" value="InterPro"/>
</dbReference>